<evidence type="ECO:0000313" key="2">
    <source>
        <dbReference type="Proteomes" id="UP001499984"/>
    </source>
</evidence>
<dbReference type="Proteomes" id="UP001499984">
    <property type="component" value="Unassembled WGS sequence"/>
</dbReference>
<keyword evidence="2" id="KW-1185">Reference proteome</keyword>
<dbReference type="RefSeq" id="WP_345015271.1">
    <property type="nucleotide sequence ID" value="NZ_BAAAZY010000011.1"/>
</dbReference>
<proteinExistence type="predicted"/>
<gene>
    <name evidence="1" type="ORF">GCM10022233_44520</name>
</gene>
<comment type="caution">
    <text evidence="1">The sequence shown here is derived from an EMBL/GenBank/DDBJ whole genome shotgun (WGS) entry which is preliminary data.</text>
</comment>
<organism evidence="1 2">
    <name type="scientific">Streptomyces shaanxiensis</name>
    <dbReference type="NCBI Taxonomy" id="653357"/>
    <lineage>
        <taxon>Bacteria</taxon>
        <taxon>Bacillati</taxon>
        <taxon>Actinomycetota</taxon>
        <taxon>Actinomycetes</taxon>
        <taxon>Kitasatosporales</taxon>
        <taxon>Streptomycetaceae</taxon>
        <taxon>Streptomyces</taxon>
    </lineage>
</organism>
<name>A0ABP7VDU6_9ACTN</name>
<protein>
    <submittedName>
        <fullName evidence="1">Uncharacterized protein</fullName>
    </submittedName>
</protein>
<dbReference type="EMBL" id="BAAAZY010000011">
    <property type="protein sequence ID" value="GAA4065076.1"/>
    <property type="molecule type" value="Genomic_DNA"/>
</dbReference>
<reference evidence="2" key="1">
    <citation type="journal article" date="2019" name="Int. J. Syst. Evol. Microbiol.">
        <title>The Global Catalogue of Microorganisms (GCM) 10K type strain sequencing project: providing services to taxonomists for standard genome sequencing and annotation.</title>
        <authorList>
            <consortium name="The Broad Institute Genomics Platform"/>
            <consortium name="The Broad Institute Genome Sequencing Center for Infectious Disease"/>
            <person name="Wu L."/>
            <person name="Ma J."/>
        </authorList>
    </citation>
    <scope>NUCLEOTIDE SEQUENCE [LARGE SCALE GENOMIC DNA]</scope>
    <source>
        <strain evidence="2">JCM 16925</strain>
    </source>
</reference>
<evidence type="ECO:0000313" key="1">
    <source>
        <dbReference type="EMBL" id="GAA4065076.1"/>
    </source>
</evidence>
<sequence length="71" mass="7161">MLEPTSTTERYTRGVAAAVVAVVTLILAANAGPARAAEPSELRGVQVEAQGGGEGHGQAQLVLRPLGVVVV</sequence>
<accession>A0ABP7VDU6</accession>